<dbReference type="InterPro" id="IPR001138">
    <property type="entry name" value="Zn2Cys6_DnaBD"/>
</dbReference>
<keyword evidence="2" id="KW-0539">Nucleus</keyword>
<dbReference type="PANTHER" id="PTHR47655:SF2">
    <property type="entry name" value="QUINIC ACID UTILIZATION ACTIVATOR"/>
    <property type="match status" value="1"/>
</dbReference>
<dbReference type="SMART" id="SM00066">
    <property type="entry name" value="GAL4"/>
    <property type="match status" value="1"/>
</dbReference>
<dbReference type="Pfam" id="PF04082">
    <property type="entry name" value="Fungal_trans"/>
    <property type="match status" value="1"/>
</dbReference>
<keyword evidence="1" id="KW-0479">Metal-binding</keyword>
<comment type="caution">
    <text evidence="5">The sequence shown here is derived from an EMBL/GenBank/DDBJ whole genome shotgun (WGS) entry which is preliminary data.</text>
</comment>
<accession>A0AAI8V892</accession>
<dbReference type="PROSITE" id="PS50048">
    <property type="entry name" value="ZN2_CY6_FUNGAL_2"/>
    <property type="match status" value="1"/>
</dbReference>
<gene>
    <name evidence="5" type="ORF">KHLLAP_LOCUS113</name>
</gene>
<evidence type="ECO:0000256" key="1">
    <source>
        <dbReference type="ARBA" id="ARBA00022723"/>
    </source>
</evidence>
<reference evidence="5" key="1">
    <citation type="submission" date="2023-10" db="EMBL/GenBank/DDBJ databases">
        <authorList>
            <person name="Hackl T."/>
        </authorList>
    </citation>
    <scope>NUCLEOTIDE SEQUENCE</scope>
</reference>
<dbReference type="GO" id="GO:0006351">
    <property type="term" value="P:DNA-templated transcription"/>
    <property type="evidence" value="ECO:0007669"/>
    <property type="project" value="InterPro"/>
</dbReference>
<dbReference type="EMBL" id="CAUWAG010000003">
    <property type="protein sequence ID" value="CAJ2499645.1"/>
    <property type="molecule type" value="Genomic_DNA"/>
</dbReference>
<dbReference type="PROSITE" id="PS00463">
    <property type="entry name" value="ZN2_CY6_FUNGAL_1"/>
    <property type="match status" value="1"/>
</dbReference>
<dbReference type="AlphaFoldDB" id="A0AAI8V892"/>
<dbReference type="SUPFAM" id="SSF57701">
    <property type="entry name" value="Zn2/Cys6 DNA-binding domain"/>
    <property type="match status" value="1"/>
</dbReference>
<evidence type="ECO:0000259" key="4">
    <source>
        <dbReference type="PROSITE" id="PS50048"/>
    </source>
</evidence>
<protein>
    <submittedName>
        <fullName evidence="5">Uu.00g024980.m01.CDS01</fullName>
    </submittedName>
</protein>
<dbReference type="GO" id="GO:0045944">
    <property type="term" value="P:positive regulation of transcription by RNA polymerase II"/>
    <property type="evidence" value="ECO:0007669"/>
    <property type="project" value="TreeGrafter"/>
</dbReference>
<keyword evidence="6" id="KW-1185">Reference proteome</keyword>
<feature type="compositionally biased region" description="Basic and acidic residues" evidence="3">
    <location>
        <begin position="200"/>
        <end position="245"/>
    </location>
</feature>
<dbReference type="InterPro" id="IPR007219">
    <property type="entry name" value="XnlR_reg_dom"/>
</dbReference>
<evidence type="ECO:0000256" key="3">
    <source>
        <dbReference type="SAM" id="MobiDB-lite"/>
    </source>
</evidence>
<proteinExistence type="predicted"/>
<sequence>MGAKRRPGNEGEGGVDKSPDNVDNVDNVDHERTAPAPKRQRVSRACDQCRSAREKCDGIQPLCFPCASQNRRCTWEEPKKKRGVQTGYIRTLEMALGWIFDKIPRSEEALHSLLTHEGGQGRSLLVEKDNTGDRLHRRWRKSTVHREIDRVLSGGDVAVAKSTNESPPGDESDEETEKNVLSTHQPLSSPAADASIASKAGDERLGLPDTEPLKDDHDTPSTARNAEDASHNPMDLQRRHQEPEPLKLPPNYWRLLDIYFSYTHSWFPVLERHDALKTAYTYPDEGLQMSVLQRGTSTAGHAELWAALALASYQEEASKTAGPLHEALVDRTTPLQIYQAARNLLPSEDGPFEVHHVNALLLLTLVNLARANLTAAWLLVGSASRLALRLELDKSTTSERSRRSHHTYMGCFILDTLLSARLGLQPHLKSDVSQVAADSLANDLDEWQPWVPCSGFGPQQGERLHSRVPSHSVSSFGMLYSMHRIMSYRLFAKAGAPSQQEDMYLAQLQGAITSCDAHRPSVGFILGGEPSTGQLPSVHLLRLAFLAAASYSQAFPYLLMPFLGCLESYVANFGVCGMPPLVSTYMELVSQQGMLGAGERERWKQIEAAIASVWKPSTYNHDEITSNHSHSRPNPPPPPLPLQASNDLLLANTPQMTPQRLLTTALYNTNSAMEHTPPALVNSYSQGQTTNVLDFSDHAPTPSESDVVGLNRPSGIPSGEVAFDHMDMPGLHASMHFPAHARPSFSSNSLDYDSILDDIASMDRTDMMESDPQFMANLGLRPGTNLAEVFSHEFMGFS</sequence>
<dbReference type="Pfam" id="PF00172">
    <property type="entry name" value="Zn_clus"/>
    <property type="match status" value="1"/>
</dbReference>
<dbReference type="Gene3D" id="4.10.240.10">
    <property type="entry name" value="Zn(2)-C6 fungal-type DNA-binding domain"/>
    <property type="match status" value="1"/>
</dbReference>
<name>A0AAI8V892_9PEZI</name>
<evidence type="ECO:0000313" key="6">
    <source>
        <dbReference type="Proteomes" id="UP001295740"/>
    </source>
</evidence>
<evidence type="ECO:0000313" key="5">
    <source>
        <dbReference type="EMBL" id="CAJ2499645.1"/>
    </source>
</evidence>
<dbReference type="PANTHER" id="PTHR47655">
    <property type="entry name" value="QUINIC ACID UTILIZATION ACTIVATOR"/>
    <property type="match status" value="1"/>
</dbReference>
<dbReference type="CDD" id="cd00067">
    <property type="entry name" value="GAL4"/>
    <property type="match status" value="1"/>
</dbReference>
<feature type="region of interest" description="Disordered" evidence="3">
    <location>
        <begin position="621"/>
        <end position="645"/>
    </location>
</feature>
<dbReference type="CDD" id="cd12148">
    <property type="entry name" value="fungal_TF_MHR"/>
    <property type="match status" value="1"/>
</dbReference>
<dbReference type="GO" id="GO:0008270">
    <property type="term" value="F:zinc ion binding"/>
    <property type="evidence" value="ECO:0007669"/>
    <property type="project" value="InterPro"/>
</dbReference>
<dbReference type="Proteomes" id="UP001295740">
    <property type="component" value="Unassembled WGS sequence"/>
</dbReference>
<feature type="region of interest" description="Disordered" evidence="3">
    <location>
        <begin position="1"/>
        <end position="42"/>
    </location>
</feature>
<dbReference type="GO" id="GO:0000981">
    <property type="term" value="F:DNA-binding transcription factor activity, RNA polymerase II-specific"/>
    <property type="evidence" value="ECO:0007669"/>
    <property type="project" value="InterPro"/>
</dbReference>
<feature type="compositionally biased region" description="Polar residues" evidence="3">
    <location>
        <begin position="179"/>
        <end position="188"/>
    </location>
</feature>
<dbReference type="GO" id="GO:0003677">
    <property type="term" value="F:DNA binding"/>
    <property type="evidence" value="ECO:0007669"/>
    <property type="project" value="InterPro"/>
</dbReference>
<dbReference type="InterPro" id="IPR052783">
    <property type="entry name" value="Metabolic/Drug-Res_Regulator"/>
</dbReference>
<evidence type="ECO:0000256" key="2">
    <source>
        <dbReference type="ARBA" id="ARBA00023242"/>
    </source>
</evidence>
<feature type="region of interest" description="Disordered" evidence="3">
    <location>
        <begin position="155"/>
        <end position="247"/>
    </location>
</feature>
<organism evidence="5 6">
    <name type="scientific">Anthostomella pinea</name>
    <dbReference type="NCBI Taxonomy" id="933095"/>
    <lineage>
        <taxon>Eukaryota</taxon>
        <taxon>Fungi</taxon>
        <taxon>Dikarya</taxon>
        <taxon>Ascomycota</taxon>
        <taxon>Pezizomycotina</taxon>
        <taxon>Sordariomycetes</taxon>
        <taxon>Xylariomycetidae</taxon>
        <taxon>Xylariales</taxon>
        <taxon>Xylariaceae</taxon>
        <taxon>Anthostomella</taxon>
    </lineage>
</organism>
<dbReference type="InterPro" id="IPR036864">
    <property type="entry name" value="Zn2-C6_fun-type_DNA-bd_sf"/>
</dbReference>
<dbReference type="SMART" id="SM00906">
    <property type="entry name" value="Fungal_trans"/>
    <property type="match status" value="1"/>
</dbReference>
<feature type="domain" description="Zn(2)-C6 fungal-type" evidence="4">
    <location>
        <begin position="45"/>
        <end position="75"/>
    </location>
</feature>